<reference evidence="8 9" key="1">
    <citation type="journal article" date="2024" name="BMC Genomics">
        <title>Genome assembly of redclaw crayfish (Cherax quadricarinatus) provides insights into its immune adaptation and hypoxia tolerance.</title>
        <authorList>
            <person name="Liu Z."/>
            <person name="Zheng J."/>
            <person name="Li H."/>
            <person name="Fang K."/>
            <person name="Wang S."/>
            <person name="He J."/>
            <person name="Zhou D."/>
            <person name="Weng S."/>
            <person name="Chi M."/>
            <person name="Gu Z."/>
            <person name="He J."/>
            <person name="Li F."/>
            <person name="Wang M."/>
        </authorList>
    </citation>
    <scope>NUCLEOTIDE SEQUENCE [LARGE SCALE GENOMIC DNA]</scope>
    <source>
        <strain evidence="8">ZL_2023a</strain>
    </source>
</reference>
<dbReference type="PANTHER" id="PTHR12258">
    <property type="entry name" value="JANUS-A/JANUS-B"/>
    <property type="match status" value="1"/>
</dbReference>
<evidence type="ECO:0000256" key="3">
    <source>
        <dbReference type="ARBA" id="ARBA00022782"/>
    </source>
</evidence>
<dbReference type="GO" id="GO:0005829">
    <property type="term" value="C:cytosol"/>
    <property type="evidence" value="ECO:0007669"/>
    <property type="project" value="TreeGrafter"/>
</dbReference>
<dbReference type="Gene3D" id="3.50.20.20">
    <property type="entry name" value="Janus/Ocnus"/>
    <property type="match status" value="1"/>
</dbReference>
<dbReference type="SUPFAM" id="SSF143724">
    <property type="entry name" value="PHP14-like"/>
    <property type="match status" value="1"/>
</dbReference>
<proteinExistence type="inferred from homology"/>
<feature type="active site" description="Proton acceptor" evidence="6">
    <location>
        <position position="82"/>
    </location>
</feature>
<keyword evidence="3" id="KW-0221">Differentiation</keyword>
<dbReference type="GO" id="GO:0101006">
    <property type="term" value="F:protein histidine phosphatase activity"/>
    <property type="evidence" value="ECO:0007669"/>
    <property type="project" value="TreeGrafter"/>
</dbReference>
<comment type="function">
    <text evidence="1">JanA and janB regulate somatic sex differentiation.</text>
</comment>
<comment type="caution">
    <text evidence="8">The sequence shown here is derived from an EMBL/GenBank/DDBJ whole genome shotgun (WGS) entry which is preliminary data.</text>
</comment>
<dbReference type="FunFam" id="3.50.20.20:FF:000001">
    <property type="entry name" value="14 kDa phosphohistidine phosphatase"/>
    <property type="match status" value="1"/>
</dbReference>
<evidence type="ECO:0000256" key="1">
    <source>
        <dbReference type="ARBA" id="ARBA00002508"/>
    </source>
</evidence>
<comment type="similarity">
    <text evidence="2">Belongs to the janus family.</text>
</comment>
<keyword evidence="4" id="KW-0726">Sexual differentiation</keyword>
<evidence type="ECO:0000256" key="6">
    <source>
        <dbReference type="PIRSR" id="PIRSR607702-1"/>
    </source>
</evidence>
<dbReference type="GO" id="GO:0007548">
    <property type="term" value="P:sex differentiation"/>
    <property type="evidence" value="ECO:0007669"/>
    <property type="project" value="UniProtKB-KW"/>
</dbReference>
<dbReference type="GO" id="GO:0030154">
    <property type="term" value="P:cell differentiation"/>
    <property type="evidence" value="ECO:0007669"/>
    <property type="project" value="UniProtKB-KW"/>
</dbReference>
<evidence type="ECO:0000256" key="5">
    <source>
        <dbReference type="ARBA" id="ARBA00068494"/>
    </source>
</evidence>
<accession>A0AAW0WJ26</accession>
<evidence type="ECO:0000256" key="4">
    <source>
        <dbReference type="ARBA" id="ARBA00022928"/>
    </source>
</evidence>
<name>A0AAW0WJ26_CHEQU</name>
<evidence type="ECO:0000256" key="7">
    <source>
        <dbReference type="PIRSR" id="PIRSR607702-2"/>
    </source>
</evidence>
<dbReference type="InterPro" id="IPR038596">
    <property type="entry name" value="Janus_sf"/>
</dbReference>
<dbReference type="EMBL" id="JARKIK010000062">
    <property type="protein sequence ID" value="KAK8730925.1"/>
    <property type="molecule type" value="Genomic_DNA"/>
</dbReference>
<dbReference type="Proteomes" id="UP001445076">
    <property type="component" value="Unassembled WGS sequence"/>
</dbReference>
<dbReference type="InterPro" id="IPR007702">
    <property type="entry name" value="Janus"/>
</dbReference>
<protein>
    <recommendedName>
        <fullName evidence="5">Sex-regulated protein janus-A</fullName>
    </recommendedName>
</protein>
<evidence type="ECO:0000313" key="9">
    <source>
        <dbReference type="Proteomes" id="UP001445076"/>
    </source>
</evidence>
<dbReference type="Pfam" id="PF05005">
    <property type="entry name" value="Ocnus"/>
    <property type="match status" value="1"/>
</dbReference>
<evidence type="ECO:0000256" key="2">
    <source>
        <dbReference type="ARBA" id="ARBA00010971"/>
    </source>
</evidence>
<organism evidence="8 9">
    <name type="scientific">Cherax quadricarinatus</name>
    <name type="common">Australian red claw crayfish</name>
    <dbReference type="NCBI Taxonomy" id="27406"/>
    <lineage>
        <taxon>Eukaryota</taxon>
        <taxon>Metazoa</taxon>
        <taxon>Ecdysozoa</taxon>
        <taxon>Arthropoda</taxon>
        <taxon>Crustacea</taxon>
        <taxon>Multicrustacea</taxon>
        <taxon>Malacostraca</taxon>
        <taxon>Eumalacostraca</taxon>
        <taxon>Eucarida</taxon>
        <taxon>Decapoda</taxon>
        <taxon>Pleocyemata</taxon>
        <taxon>Astacidea</taxon>
        <taxon>Parastacoidea</taxon>
        <taxon>Parastacidae</taxon>
        <taxon>Cherax</taxon>
    </lineage>
</organism>
<sequence>MILQRLLGQELYQLFPRLPLSLSHRWLCEPPRAMASLLGKVDDVDIDSGTFKYILIKVHHSPPEGTETSKFITRGYRSASFHSDVYDQVVPGIEKLGLDCECVGGGRIQHNPDTKTIEVYGYSQGYGKADHSITVGLLKAKYPDYNKITFSNDGY</sequence>
<dbReference type="AlphaFoldDB" id="A0AAW0WJ26"/>
<feature type="binding site" evidence="7">
    <location>
        <position position="52"/>
    </location>
    <ligand>
        <name>substrate</name>
    </ligand>
</feature>
<evidence type="ECO:0000313" key="8">
    <source>
        <dbReference type="EMBL" id="KAK8730925.1"/>
    </source>
</evidence>
<keyword evidence="9" id="KW-1185">Reference proteome</keyword>
<gene>
    <name evidence="8" type="ORF">OTU49_007706</name>
</gene>
<dbReference type="PANTHER" id="PTHR12258:SF5">
    <property type="entry name" value="BCDNA.GH02250-RELATED"/>
    <property type="match status" value="1"/>
</dbReference>